<feature type="signal peptide" evidence="1">
    <location>
        <begin position="1"/>
        <end position="18"/>
    </location>
</feature>
<evidence type="ECO:0000256" key="1">
    <source>
        <dbReference type="SAM" id="SignalP"/>
    </source>
</evidence>
<dbReference type="PROSITE" id="PS51257">
    <property type="entry name" value="PROKAR_LIPOPROTEIN"/>
    <property type="match status" value="1"/>
</dbReference>
<gene>
    <name evidence="2" type="ORF">PEVE_00039177</name>
</gene>
<keyword evidence="3" id="KW-1185">Reference proteome</keyword>
<reference evidence="2 3" key="1">
    <citation type="submission" date="2022-05" db="EMBL/GenBank/DDBJ databases">
        <authorList>
            <consortium name="Genoscope - CEA"/>
            <person name="William W."/>
        </authorList>
    </citation>
    <scope>NUCLEOTIDE SEQUENCE [LARGE SCALE GENOMIC DNA]</scope>
</reference>
<sequence>MFRLLAVTLLVVLPVISGTSCSLSHTANAIEITNYKLCQLQERIQGLENRLNGAGTCIDKYTTYTGRSNAMIMNLDRHHLVCPSKYFLVSFRFQRQSDAYNSNVRYAYRCCKI</sequence>
<protein>
    <submittedName>
        <fullName evidence="2">Uncharacterized protein</fullName>
    </submittedName>
</protein>
<evidence type="ECO:0000313" key="2">
    <source>
        <dbReference type="EMBL" id="CAH3032898.1"/>
    </source>
</evidence>
<name>A0ABN8MPK7_9CNID</name>
<comment type="caution">
    <text evidence="2">The sequence shown here is derived from an EMBL/GenBank/DDBJ whole genome shotgun (WGS) entry which is preliminary data.</text>
</comment>
<proteinExistence type="predicted"/>
<accession>A0ABN8MPK7</accession>
<dbReference type="EMBL" id="CALNXI010000685">
    <property type="protein sequence ID" value="CAH3032898.1"/>
    <property type="molecule type" value="Genomic_DNA"/>
</dbReference>
<feature type="chain" id="PRO_5045827517" evidence="1">
    <location>
        <begin position="19"/>
        <end position="113"/>
    </location>
</feature>
<dbReference type="Proteomes" id="UP001159427">
    <property type="component" value="Unassembled WGS sequence"/>
</dbReference>
<organism evidence="2 3">
    <name type="scientific">Porites evermanni</name>
    <dbReference type="NCBI Taxonomy" id="104178"/>
    <lineage>
        <taxon>Eukaryota</taxon>
        <taxon>Metazoa</taxon>
        <taxon>Cnidaria</taxon>
        <taxon>Anthozoa</taxon>
        <taxon>Hexacorallia</taxon>
        <taxon>Scleractinia</taxon>
        <taxon>Fungiina</taxon>
        <taxon>Poritidae</taxon>
        <taxon>Porites</taxon>
    </lineage>
</organism>
<keyword evidence="1" id="KW-0732">Signal</keyword>
<evidence type="ECO:0000313" key="3">
    <source>
        <dbReference type="Proteomes" id="UP001159427"/>
    </source>
</evidence>